<keyword evidence="1" id="KW-0812">Transmembrane</keyword>
<feature type="transmembrane region" description="Helical" evidence="1">
    <location>
        <begin position="74"/>
        <end position="92"/>
    </location>
</feature>
<evidence type="ECO:0000313" key="2">
    <source>
        <dbReference type="EMBL" id="QSX09160.1"/>
    </source>
</evidence>
<dbReference type="AlphaFoldDB" id="A0A975AJ33"/>
<sequence>MVFFIAGGVLFLILGFGIHIMKWHFLISGYNTMSKEKKKNVDVEKLGKLMGLYMYSNGLLMILAGILGELGVDHVITIWVAFMFLSTAYLLIKAQRYDGNMVDKKGKWTGKGKREMKLVYAILVVSALFVLLVFQLTSKPIQVDTGANGFEISGIYGSAYSWSSVEEVALLEKLPIIEKRTNGSEWGSMLKGNFRTSEYGTIKLFVDTEKAPYVFVRMDGQIVIFNLKDPESTRSLYEIFQKKSDLGV</sequence>
<gene>
    <name evidence="2" type="ORF">J0B03_03565</name>
</gene>
<name>A0A975AJ33_9FIRM</name>
<evidence type="ECO:0000256" key="1">
    <source>
        <dbReference type="SAM" id="Phobius"/>
    </source>
</evidence>
<accession>A0A975AJ33</accession>
<organism evidence="2 3">
    <name type="scientific">Alkalibacter rhizosphaerae</name>
    <dbReference type="NCBI Taxonomy" id="2815577"/>
    <lineage>
        <taxon>Bacteria</taxon>
        <taxon>Bacillati</taxon>
        <taxon>Bacillota</taxon>
        <taxon>Clostridia</taxon>
        <taxon>Eubacteriales</taxon>
        <taxon>Eubacteriaceae</taxon>
        <taxon>Alkalibacter</taxon>
    </lineage>
</organism>
<dbReference type="KEGG" id="alka:J0B03_03565"/>
<dbReference type="RefSeq" id="WP_207300499.1">
    <property type="nucleotide sequence ID" value="NZ_CP071444.1"/>
</dbReference>
<feature type="transmembrane region" description="Helical" evidence="1">
    <location>
        <begin position="118"/>
        <end position="136"/>
    </location>
</feature>
<keyword evidence="3" id="KW-1185">Reference proteome</keyword>
<protein>
    <submittedName>
        <fullName evidence="2">DUF3784 domain-containing protein</fullName>
    </submittedName>
</protein>
<dbReference type="Proteomes" id="UP000663499">
    <property type="component" value="Chromosome"/>
</dbReference>
<keyword evidence="1" id="KW-0472">Membrane</keyword>
<evidence type="ECO:0000313" key="3">
    <source>
        <dbReference type="Proteomes" id="UP000663499"/>
    </source>
</evidence>
<dbReference type="Pfam" id="PF12650">
    <property type="entry name" value="DUF3784"/>
    <property type="match status" value="1"/>
</dbReference>
<proteinExistence type="predicted"/>
<feature type="transmembrane region" description="Helical" evidence="1">
    <location>
        <begin position="6"/>
        <end position="25"/>
    </location>
</feature>
<feature type="transmembrane region" description="Helical" evidence="1">
    <location>
        <begin position="46"/>
        <end position="68"/>
    </location>
</feature>
<keyword evidence="1" id="KW-1133">Transmembrane helix</keyword>
<reference evidence="2" key="1">
    <citation type="submission" date="2021-03" db="EMBL/GenBank/DDBJ databases">
        <title>Alkalibacter marinus sp. nov., isolated from tidal flat sediment.</title>
        <authorList>
            <person name="Namirimu T."/>
            <person name="Yang J.-A."/>
            <person name="Yang S.-H."/>
            <person name="Kim Y.-J."/>
            <person name="Kwon K.K."/>
        </authorList>
    </citation>
    <scope>NUCLEOTIDE SEQUENCE</scope>
    <source>
        <strain evidence="2">ES005</strain>
    </source>
</reference>
<dbReference type="EMBL" id="CP071444">
    <property type="protein sequence ID" value="QSX09160.1"/>
    <property type="molecule type" value="Genomic_DNA"/>
</dbReference>
<dbReference type="InterPro" id="IPR017259">
    <property type="entry name" value="UCP037672"/>
</dbReference>